<dbReference type="EMBL" id="LOMT01000024">
    <property type="protein sequence ID" value="KXY01787.1"/>
    <property type="molecule type" value="Genomic_DNA"/>
</dbReference>
<protein>
    <submittedName>
        <fullName evidence="9">Spore gernimation protein GerB</fullName>
    </submittedName>
</protein>
<feature type="transmembrane region" description="Helical" evidence="8">
    <location>
        <begin position="86"/>
        <end position="107"/>
    </location>
</feature>
<evidence type="ECO:0000256" key="6">
    <source>
        <dbReference type="ARBA" id="ARBA00022989"/>
    </source>
</evidence>
<evidence type="ECO:0000256" key="2">
    <source>
        <dbReference type="ARBA" id="ARBA00007998"/>
    </source>
</evidence>
<comment type="caution">
    <text evidence="9">The sequence shown here is derived from an EMBL/GenBank/DDBJ whole genome shotgun (WGS) entry which is preliminary data.</text>
</comment>
<dbReference type="GO" id="GO:0016020">
    <property type="term" value="C:membrane"/>
    <property type="evidence" value="ECO:0007669"/>
    <property type="project" value="UniProtKB-SubCell"/>
</dbReference>
<feature type="transmembrane region" description="Helical" evidence="8">
    <location>
        <begin position="43"/>
        <end position="65"/>
    </location>
</feature>
<dbReference type="Gene3D" id="1.20.1740.10">
    <property type="entry name" value="Amino acid/polyamine transporter I"/>
    <property type="match status" value="1"/>
</dbReference>
<organism evidence="9 10">
    <name type="scientific">Bacillus cereus</name>
    <dbReference type="NCBI Taxonomy" id="1396"/>
    <lineage>
        <taxon>Bacteria</taxon>
        <taxon>Bacillati</taxon>
        <taxon>Bacillota</taxon>
        <taxon>Bacilli</taxon>
        <taxon>Bacillales</taxon>
        <taxon>Bacillaceae</taxon>
        <taxon>Bacillus</taxon>
        <taxon>Bacillus cereus group</taxon>
    </lineage>
</organism>
<dbReference type="AlphaFoldDB" id="A0A150B6N5"/>
<comment type="similarity">
    <text evidence="2">Belongs to the amino acid-polyamine-organocation (APC) superfamily. Spore germination protein (SGP) (TC 2.A.3.9) family.</text>
</comment>
<evidence type="ECO:0000256" key="4">
    <source>
        <dbReference type="ARBA" id="ARBA00022544"/>
    </source>
</evidence>
<dbReference type="PANTHER" id="PTHR34975:SF2">
    <property type="entry name" value="SPORE GERMINATION PROTEIN A2"/>
    <property type="match status" value="1"/>
</dbReference>
<feature type="transmembrane region" description="Helical" evidence="8">
    <location>
        <begin position="12"/>
        <end position="31"/>
    </location>
</feature>
<dbReference type="GO" id="GO:0009847">
    <property type="term" value="P:spore germination"/>
    <property type="evidence" value="ECO:0007669"/>
    <property type="project" value="InterPro"/>
</dbReference>
<keyword evidence="7 8" id="KW-0472">Membrane</keyword>
<name>A0A150B6N5_BACCE</name>
<comment type="subcellular location">
    <subcellularLocation>
        <location evidence="1">Membrane</location>
        <topology evidence="1">Multi-pass membrane protein</topology>
    </subcellularLocation>
</comment>
<accession>A0A150B6N5</accession>
<sequence>MAGQDKTHTVSPYFTFLLLHSLQIGVGVLGYQRIIAQFAGYDAWISLIIAGIATHIVLFCMLKMLEKDNDLMNIHTTCFGKWIGKIFSICFAAYLLLFCLTVLRTYIEVIQVWVFPTIKPWKLTLLFLLVAYYIIRGGFRSVTGICFWGVIIPIFVLLFLVFPMKYAHVRNIFPILNHSPLEILNATKASALEFLGFEAILVFYPFIKKKKSLNKWAHGGIAFSTILYVVLAIVSLMYYSPGQLHHTIWPTLTMLKIIKVPFIQRFEYIIIFLWYLIILPNICLTIWSSCCISKKSFHIPFKITLPFFIAAIFISSLFFTNREGINTLNTVLSQAGLYIVYAYIPILFVFHSLRWHFKNRSKNLHPTHHNL</sequence>
<evidence type="ECO:0000256" key="5">
    <source>
        <dbReference type="ARBA" id="ARBA00022692"/>
    </source>
</evidence>
<feature type="transmembrane region" description="Helical" evidence="8">
    <location>
        <begin position="216"/>
        <end position="239"/>
    </location>
</feature>
<feature type="transmembrane region" description="Helical" evidence="8">
    <location>
        <begin position="113"/>
        <end position="135"/>
    </location>
</feature>
<keyword evidence="5 8" id="KW-0812">Transmembrane</keyword>
<keyword evidence="3" id="KW-0813">Transport</keyword>
<feature type="transmembrane region" description="Helical" evidence="8">
    <location>
        <begin position="299"/>
        <end position="319"/>
    </location>
</feature>
<keyword evidence="6 8" id="KW-1133">Transmembrane helix</keyword>
<feature type="transmembrane region" description="Helical" evidence="8">
    <location>
        <begin position="183"/>
        <end position="204"/>
    </location>
</feature>
<dbReference type="Pfam" id="PF03845">
    <property type="entry name" value="Spore_permease"/>
    <property type="match status" value="1"/>
</dbReference>
<dbReference type="NCBIfam" id="TIGR00912">
    <property type="entry name" value="2A0309"/>
    <property type="match status" value="1"/>
</dbReference>
<keyword evidence="4" id="KW-0309">Germination</keyword>
<evidence type="ECO:0000256" key="3">
    <source>
        <dbReference type="ARBA" id="ARBA00022448"/>
    </source>
</evidence>
<evidence type="ECO:0000256" key="7">
    <source>
        <dbReference type="ARBA" id="ARBA00023136"/>
    </source>
</evidence>
<proteinExistence type="inferred from homology"/>
<evidence type="ECO:0000256" key="8">
    <source>
        <dbReference type="SAM" id="Phobius"/>
    </source>
</evidence>
<dbReference type="InterPro" id="IPR004761">
    <property type="entry name" value="Spore_GerAB"/>
</dbReference>
<evidence type="ECO:0000313" key="10">
    <source>
        <dbReference type="Proteomes" id="UP000075591"/>
    </source>
</evidence>
<gene>
    <name evidence="9" type="ORF">AT274_15495</name>
</gene>
<feature type="transmembrane region" description="Helical" evidence="8">
    <location>
        <begin position="142"/>
        <end position="163"/>
    </location>
</feature>
<dbReference type="Proteomes" id="UP000075591">
    <property type="component" value="Unassembled WGS sequence"/>
</dbReference>
<reference evidence="9 10" key="1">
    <citation type="submission" date="2015-12" db="EMBL/GenBank/DDBJ databases">
        <title>Bacillus cereus Group isolate.</title>
        <authorList>
            <person name="Kovac J."/>
        </authorList>
    </citation>
    <scope>NUCLEOTIDE SEQUENCE [LARGE SCALE GENOMIC DNA]</scope>
    <source>
        <strain evidence="9 10">FSL W8-0275</strain>
    </source>
</reference>
<evidence type="ECO:0000256" key="1">
    <source>
        <dbReference type="ARBA" id="ARBA00004141"/>
    </source>
</evidence>
<feature type="transmembrane region" description="Helical" evidence="8">
    <location>
        <begin position="268"/>
        <end position="287"/>
    </location>
</feature>
<evidence type="ECO:0000313" key="9">
    <source>
        <dbReference type="EMBL" id="KXY01787.1"/>
    </source>
</evidence>
<feature type="transmembrane region" description="Helical" evidence="8">
    <location>
        <begin position="331"/>
        <end position="353"/>
    </location>
</feature>
<dbReference type="PANTHER" id="PTHR34975">
    <property type="entry name" value="SPORE GERMINATION PROTEIN A2"/>
    <property type="match status" value="1"/>
</dbReference>